<dbReference type="AlphaFoldDB" id="A0A4U9W489"/>
<proteinExistence type="predicted"/>
<accession>A0A4U9W489</accession>
<protein>
    <submittedName>
        <fullName evidence="1">Uncharacterized protein</fullName>
    </submittedName>
</protein>
<gene>
    <name evidence="1" type="ORF">NCTC12965_06578</name>
</gene>
<dbReference type="EMBL" id="CABEEZ010000127">
    <property type="protein sequence ID" value="VTR53509.1"/>
    <property type="molecule type" value="Genomic_DNA"/>
</dbReference>
<dbReference type="Gene3D" id="1.10.3210.10">
    <property type="entry name" value="Hypothetical protein af1432"/>
    <property type="match status" value="1"/>
</dbReference>
<evidence type="ECO:0000313" key="1">
    <source>
        <dbReference type="EMBL" id="VTR53509.1"/>
    </source>
</evidence>
<sequence length="66" mass="7727">MNAWMAKAIRTRLTHLQMSIPVRMMAIADVFEALTAADRPYKPASCYLRHSIFWSAWRMNIIWTAN</sequence>
<name>A0A4U9W489_SERFO</name>
<reference evidence="1" key="1">
    <citation type="submission" date="2019-05" db="EMBL/GenBank/DDBJ databases">
        <authorList>
            <consortium name="Pathogen Informatics"/>
        </authorList>
    </citation>
    <scope>NUCLEOTIDE SEQUENCE [LARGE SCALE GENOMIC DNA]</scope>
    <source>
        <strain evidence="1">NCTC12965</strain>
    </source>
</reference>
<organism evidence="1">
    <name type="scientific">Serratia fonticola</name>
    <dbReference type="NCBI Taxonomy" id="47917"/>
    <lineage>
        <taxon>Bacteria</taxon>
        <taxon>Pseudomonadati</taxon>
        <taxon>Pseudomonadota</taxon>
        <taxon>Gammaproteobacteria</taxon>
        <taxon>Enterobacterales</taxon>
        <taxon>Yersiniaceae</taxon>
        <taxon>Serratia</taxon>
    </lineage>
</organism>